<name>A0A835HAY7_9MAGN</name>
<proteinExistence type="predicted"/>
<accession>A0A835HAY7</accession>
<reference evidence="1 2" key="1">
    <citation type="submission" date="2020-10" db="EMBL/GenBank/DDBJ databases">
        <title>The Coptis chinensis genome and diversification of protoberbering-type alkaloids.</title>
        <authorList>
            <person name="Wang B."/>
            <person name="Shu S."/>
            <person name="Song C."/>
            <person name="Liu Y."/>
        </authorList>
    </citation>
    <scope>NUCLEOTIDE SEQUENCE [LARGE SCALE GENOMIC DNA]</scope>
    <source>
        <strain evidence="1">HL-2020</strain>
        <tissue evidence="1">Leaf</tissue>
    </source>
</reference>
<comment type="caution">
    <text evidence="1">The sequence shown here is derived from an EMBL/GenBank/DDBJ whole genome shotgun (WGS) entry which is preliminary data.</text>
</comment>
<sequence>MLQSPDTQLREMSTSALGDWQCMQQLRKDRHPGSWIVRMSLRNMCNISGHVARQCPKSEYVGERGGGVRDSGYRDIVCRS</sequence>
<dbReference type="OrthoDB" id="444325at2759"/>
<organism evidence="1 2">
    <name type="scientific">Coptis chinensis</name>
    <dbReference type="NCBI Taxonomy" id="261450"/>
    <lineage>
        <taxon>Eukaryota</taxon>
        <taxon>Viridiplantae</taxon>
        <taxon>Streptophyta</taxon>
        <taxon>Embryophyta</taxon>
        <taxon>Tracheophyta</taxon>
        <taxon>Spermatophyta</taxon>
        <taxon>Magnoliopsida</taxon>
        <taxon>Ranunculales</taxon>
        <taxon>Ranunculaceae</taxon>
        <taxon>Coptidoideae</taxon>
        <taxon>Coptis</taxon>
    </lineage>
</organism>
<evidence type="ECO:0000313" key="2">
    <source>
        <dbReference type="Proteomes" id="UP000631114"/>
    </source>
</evidence>
<dbReference type="Proteomes" id="UP000631114">
    <property type="component" value="Unassembled WGS sequence"/>
</dbReference>
<evidence type="ECO:0000313" key="1">
    <source>
        <dbReference type="EMBL" id="KAF9594972.1"/>
    </source>
</evidence>
<gene>
    <name evidence="1" type="ORF">IFM89_035542</name>
</gene>
<protein>
    <submittedName>
        <fullName evidence="1">Uncharacterized protein</fullName>
    </submittedName>
</protein>
<dbReference type="AlphaFoldDB" id="A0A835HAY7"/>
<dbReference type="EMBL" id="JADFTS010000008">
    <property type="protein sequence ID" value="KAF9594972.1"/>
    <property type="molecule type" value="Genomic_DNA"/>
</dbReference>
<keyword evidence="2" id="KW-1185">Reference proteome</keyword>